<keyword evidence="2" id="KW-1185">Reference proteome</keyword>
<proteinExistence type="predicted"/>
<organism evidence="1 2">
    <name type="scientific">Funneliformis caledonium</name>
    <dbReference type="NCBI Taxonomy" id="1117310"/>
    <lineage>
        <taxon>Eukaryota</taxon>
        <taxon>Fungi</taxon>
        <taxon>Fungi incertae sedis</taxon>
        <taxon>Mucoromycota</taxon>
        <taxon>Glomeromycotina</taxon>
        <taxon>Glomeromycetes</taxon>
        <taxon>Glomerales</taxon>
        <taxon>Glomeraceae</taxon>
        <taxon>Funneliformis</taxon>
    </lineage>
</organism>
<dbReference type="EMBL" id="CAJVPQ010002353">
    <property type="protein sequence ID" value="CAG8593906.1"/>
    <property type="molecule type" value="Genomic_DNA"/>
</dbReference>
<gene>
    <name evidence="1" type="ORF">FCALED_LOCUS8240</name>
</gene>
<name>A0A9N9CB19_9GLOM</name>
<protein>
    <submittedName>
        <fullName evidence="1">12164_t:CDS:1</fullName>
    </submittedName>
</protein>
<dbReference type="PANTHER" id="PTHR14187">
    <property type="entry name" value="ALPHA KINASE/ELONGATION FACTOR 2 KINASE"/>
    <property type="match status" value="1"/>
</dbReference>
<evidence type="ECO:0000313" key="1">
    <source>
        <dbReference type="EMBL" id="CAG8593906.1"/>
    </source>
</evidence>
<dbReference type="PANTHER" id="PTHR14187:SF5">
    <property type="entry name" value="HEAT SHOCK 70 KDA PROTEIN 12A"/>
    <property type="match status" value="1"/>
</dbReference>
<dbReference type="OrthoDB" id="2364712at2759"/>
<dbReference type="Proteomes" id="UP000789570">
    <property type="component" value="Unassembled WGS sequence"/>
</dbReference>
<comment type="caution">
    <text evidence="1">The sequence shown here is derived from an EMBL/GenBank/DDBJ whole genome shotgun (WGS) entry which is preliminary data.</text>
</comment>
<accession>A0A9N9CB19</accession>
<reference evidence="1" key="1">
    <citation type="submission" date="2021-06" db="EMBL/GenBank/DDBJ databases">
        <authorList>
            <person name="Kallberg Y."/>
            <person name="Tangrot J."/>
            <person name="Rosling A."/>
        </authorList>
    </citation>
    <scope>NUCLEOTIDE SEQUENCE</scope>
    <source>
        <strain evidence="1">UK204</strain>
    </source>
</reference>
<sequence>MEQDDWNVQLNFKDVKAIRFSKSKYLQSRIKQEFNTKVQVISISFQPVTAIIKGDRNEGRDLNFKHYNFLIGTDITAKRDTQVAVDEKVTRSYLPCTALQRKMRLDVYITPADDAKYIDDPLVNPLGKWSIELPLSLHNDDHSILFTLIIGSVEIQATGVNSGIGDIYETTFDLDI</sequence>
<dbReference type="AlphaFoldDB" id="A0A9N9CB19"/>
<evidence type="ECO:0000313" key="2">
    <source>
        <dbReference type="Proteomes" id="UP000789570"/>
    </source>
</evidence>